<dbReference type="PANTHER" id="PTHR24027">
    <property type="entry name" value="CADHERIN-23"/>
    <property type="match status" value="1"/>
</dbReference>
<reference evidence="8" key="1">
    <citation type="submission" date="2022-01" db="EMBL/GenBank/DDBJ databases">
        <title>Genome Sequence Resource for Two Populations of Ditylenchus destructor, the Migratory Endoparasitic Phytonematode.</title>
        <authorList>
            <person name="Zhang H."/>
            <person name="Lin R."/>
            <person name="Xie B."/>
        </authorList>
    </citation>
    <scope>NUCLEOTIDE SEQUENCE</scope>
    <source>
        <strain evidence="8">BazhouSP</strain>
    </source>
</reference>
<dbReference type="PRINTS" id="PR00205">
    <property type="entry name" value="CADHERIN"/>
</dbReference>
<sequence length="1407" mass="156501">MEGNLQGGVNFLVIARNQRETARVAPMLAVSYLSSIWGFPKLIGRIGALALSRLFGESAPGPVVLTLPEPAVDDLFSIYPVVANPGQVFGLKITPKGGNMMVADLNTLNITIQATPQSHNSTHPEIKQELRTLQVKFLDSTLVLEDSRTYAAPRFDQLNQKICINRQSNDSLIGKLKIENPRETKLGDWNYVIFGMNSNMFKVVPLELSMDEKLVELRLTEECAQRLHGNCNANITKPIILALAITPNDISNDHINSTVPTYLIYIEDCLEDNKPISFKNRNIRVIITEGSKYFDHLVRMELDYGNAKTDSLAQNYSFTSYSIDDVSEIFKIHRWTGVLYIEKNEEITIAKLNGKDEISIEVNLFDINGNKLDNATIIIKVIRPTAPNLLDQSKPFNFEQSIYAFAIGPRTSEVGHIRIAAIETGEQPELSASITYSISEGGASYFSIDPRSGHIRYTGPLEKNTKNYTIKGIAIDKNTARVDTTSVQILVAGIGSTPPHMAREVEIIEIPKDSSQRITELAIAHLNISVVDKNHPLEPPAHATLVVRFIDSSKNATTNKADNDIMEKRTFNGITANTEIEISDSLPPHFYIYTVKLVPLPGDSQRKIRYSLAHGQKWFAIDEESGILTSIAPLEGIGRQNVTIMATNVSSNQLIANVTLTIVAINFRNSAPIFLKKKYEFEINLADFSNGTDSAAEVGKIEAKDNKGDLLSFELLRLGQESNEQCSAVNIDSKGSIFVKRNANLPNDTNVASCFFQVTDSRGKLAIIPFHLKFTNPPMSTAAILRLSPQKVLLVENSPVGTFIADLEATNFHKFELTAANKSAQSNMSAMAKLISALKVDHESRSIRTFAPLSGLPEGQYALKLSAYRGEHLESADFTVILVPTSKCMPVFNADIPMVYNVSLPVNSGAELFRIAAEIERGCELSYLLESTNALLALDVDRETGVVLSAQNGSFNLDGMRTYCTVIAQSGHLFSRLGIEIRFHSRRELLPSPEFLKQRLHVELAEDVPIGSRVGQVKAFGPSRHTPVYYYLEDNKYRDWFYVDPKSGRISTITPLDYERINWDHIPLKIFASYDPPTTDAPKLESFAEVQVDILNINDNHPQFTQAHYDFVTEVNAILGKTVGQVSAFDADLEGDLFYSMDKTVLHYKGISKSLEGILGLDPNSGKIVLHRPIDDLSGGIFELTISVRDSAMEGSISRNSSCTASIWLCTPETDLLSFTLSENPKNLNVTNLEEKIRILSEAAGAQALLYDLRYKREGEIVLKESYMLRLLFVDLKAKRILPPTEIEKSIRDLYLPDLMALDINPFTPPATITKSSSVTGSSEDSSLMSLLFITLGVFLFLLVVILSTLAMVICYYRRRFIKERQYLERQRVTREILNSTMPCLSASTLRPYAIQPPPSYATSDTW</sequence>
<proteinExistence type="predicted"/>
<feature type="domain" description="Cadherin" evidence="7">
    <location>
        <begin position="996"/>
        <end position="1104"/>
    </location>
</feature>
<keyword evidence="6" id="KW-1133">Transmembrane helix</keyword>
<keyword evidence="9" id="KW-1185">Reference proteome</keyword>
<feature type="domain" description="Cadherin" evidence="7">
    <location>
        <begin position="1105"/>
        <end position="1227"/>
    </location>
</feature>
<keyword evidence="6" id="KW-0812">Transmembrane</keyword>
<evidence type="ECO:0000313" key="8">
    <source>
        <dbReference type="EMBL" id="KAI1712778.1"/>
    </source>
</evidence>
<evidence type="ECO:0000256" key="3">
    <source>
        <dbReference type="ARBA" id="ARBA00022837"/>
    </source>
</evidence>
<evidence type="ECO:0000256" key="4">
    <source>
        <dbReference type="ARBA" id="ARBA00023136"/>
    </source>
</evidence>
<dbReference type="GO" id="GO:0016342">
    <property type="term" value="C:catenin complex"/>
    <property type="evidence" value="ECO:0007669"/>
    <property type="project" value="TreeGrafter"/>
</dbReference>
<comment type="subcellular location">
    <subcellularLocation>
        <location evidence="1">Membrane</location>
    </subcellularLocation>
</comment>
<evidence type="ECO:0000256" key="1">
    <source>
        <dbReference type="ARBA" id="ARBA00004370"/>
    </source>
</evidence>
<feature type="transmembrane region" description="Helical" evidence="6">
    <location>
        <begin position="1328"/>
        <end position="1357"/>
    </location>
</feature>
<dbReference type="GO" id="GO:0045296">
    <property type="term" value="F:cadherin binding"/>
    <property type="evidence" value="ECO:0007669"/>
    <property type="project" value="TreeGrafter"/>
</dbReference>
<dbReference type="CDD" id="cd11304">
    <property type="entry name" value="Cadherin_repeat"/>
    <property type="match status" value="4"/>
</dbReference>
<dbReference type="InterPro" id="IPR015919">
    <property type="entry name" value="Cadherin-like_sf"/>
</dbReference>
<dbReference type="GO" id="GO:0008013">
    <property type="term" value="F:beta-catenin binding"/>
    <property type="evidence" value="ECO:0007669"/>
    <property type="project" value="TreeGrafter"/>
</dbReference>
<dbReference type="GO" id="GO:0005509">
    <property type="term" value="F:calcium ion binding"/>
    <property type="evidence" value="ECO:0007669"/>
    <property type="project" value="UniProtKB-UniRule"/>
</dbReference>
<keyword evidence="2" id="KW-0677">Repeat</keyword>
<dbReference type="Pfam" id="PF00028">
    <property type="entry name" value="Cadherin"/>
    <property type="match status" value="1"/>
</dbReference>
<dbReference type="InterPro" id="IPR039808">
    <property type="entry name" value="Cadherin"/>
</dbReference>
<dbReference type="GO" id="GO:0016477">
    <property type="term" value="P:cell migration"/>
    <property type="evidence" value="ECO:0007669"/>
    <property type="project" value="TreeGrafter"/>
</dbReference>
<protein>
    <submittedName>
        <fullName evidence="8">Cadherin domain-containing protein</fullName>
    </submittedName>
</protein>
<comment type="caution">
    <text evidence="8">The sequence shown here is derived from an EMBL/GenBank/DDBJ whole genome shotgun (WGS) entry which is preliminary data.</text>
</comment>
<keyword evidence="3 5" id="KW-0106">Calcium</keyword>
<dbReference type="EMBL" id="JAKKPZ010000017">
    <property type="protein sequence ID" value="KAI1712778.1"/>
    <property type="molecule type" value="Genomic_DNA"/>
</dbReference>
<organism evidence="8 9">
    <name type="scientific">Ditylenchus destructor</name>
    <dbReference type="NCBI Taxonomy" id="166010"/>
    <lineage>
        <taxon>Eukaryota</taxon>
        <taxon>Metazoa</taxon>
        <taxon>Ecdysozoa</taxon>
        <taxon>Nematoda</taxon>
        <taxon>Chromadorea</taxon>
        <taxon>Rhabditida</taxon>
        <taxon>Tylenchina</taxon>
        <taxon>Tylenchomorpha</taxon>
        <taxon>Sphaerularioidea</taxon>
        <taxon>Anguinidae</taxon>
        <taxon>Anguininae</taxon>
        <taxon>Ditylenchus</taxon>
    </lineage>
</organism>
<dbReference type="SUPFAM" id="SSF49313">
    <property type="entry name" value="Cadherin-like"/>
    <property type="match status" value="4"/>
</dbReference>
<name>A0AAD4N2S7_9BILA</name>
<dbReference type="PANTHER" id="PTHR24027:SF442">
    <property type="entry name" value="PROTOCADHERIN-15 ISOFORM X1"/>
    <property type="match status" value="1"/>
</dbReference>
<evidence type="ECO:0000313" key="9">
    <source>
        <dbReference type="Proteomes" id="UP001201812"/>
    </source>
</evidence>
<keyword evidence="4 6" id="KW-0472">Membrane</keyword>
<dbReference type="InterPro" id="IPR002126">
    <property type="entry name" value="Cadherin-like_dom"/>
</dbReference>
<dbReference type="PROSITE" id="PS50268">
    <property type="entry name" value="CADHERIN_2"/>
    <property type="match status" value="4"/>
</dbReference>
<feature type="domain" description="Cadherin" evidence="7">
    <location>
        <begin position="574"/>
        <end position="674"/>
    </location>
</feature>
<accession>A0AAD4N2S7</accession>
<evidence type="ECO:0000256" key="2">
    <source>
        <dbReference type="ARBA" id="ARBA00022737"/>
    </source>
</evidence>
<dbReference type="Proteomes" id="UP001201812">
    <property type="component" value="Unassembled WGS sequence"/>
</dbReference>
<dbReference type="GO" id="GO:0007156">
    <property type="term" value="P:homophilic cell adhesion via plasma membrane adhesion molecules"/>
    <property type="evidence" value="ECO:0007669"/>
    <property type="project" value="InterPro"/>
</dbReference>
<gene>
    <name evidence="8" type="ORF">DdX_09404</name>
</gene>
<evidence type="ECO:0000259" key="7">
    <source>
        <dbReference type="PROSITE" id="PS50268"/>
    </source>
</evidence>
<dbReference type="SMART" id="SM00112">
    <property type="entry name" value="CA"/>
    <property type="match status" value="4"/>
</dbReference>
<evidence type="ECO:0000256" key="5">
    <source>
        <dbReference type="PROSITE-ProRule" id="PRU00043"/>
    </source>
</evidence>
<feature type="domain" description="Cadherin" evidence="7">
    <location>
        <begin position="412"/>
        <end position="501"/>
    </location>
</feature>
<evidence type="ECO:0000256" key="6">
    <source>
        <dbReference type="SAM" id="Phobius"/>
    </source>
</evidence>
<dbReference type="Gene3D" id="2.60.40.60">
    <property type="entry name" value="Cadherins"/>
    <property type="match status" value="4"/>
</dbReference>